<keyword evidence="2" id="KW-1185">Reference proteome</keyword>
<gene>
    <name evidence="1" type="ORF">ACAOBT_LOCUS4905</name>
</gene>
<organism evidence="1 2">
    <name type="scientific">Acanthoscelides obtectus</name>
    <name type="common">Bean weevil</name>
    <name type="synonym">Bruchus obtectus</name>
    <dbReference type="NCBI Taxonomy" id="200917"/>
    <lineage>
        <taxon>Eukaryota</taxon>
        <taxon>Metazoa</taxon>
        <taxon>Ecdysozoa</taxon>
        <taxon>Arthropoda</taxon>
        <taxon>Hexapoda</taxon>
        <taxon>Insecta</taxon>
        <taxon>Pterygota</taxon>
        <taxon>Neoptera</taxon>
        <taxon>Endopterygota</taxon>
        <taxon>Coleoptera</taxon>
        <taxon>Polyphaga</taxon>
        <taxon>Cucujiformia</taxon>
        <taxon>Chrysomeloidea</taxon>
        <taxon>Chrysomelidae</taxon>
        <taxon>Bruchinae</taxon>
        <taxon>Bruchini</taxon>
        <taxon>Acanthoscelides</taxon>
    </lineage>
</organism>
<accession>A0A9P0JXK4</accession>
<evidence type="ECO:0000313" key="1">
    <source>
        <dbReference type="EMBL" id="CAH1962893.1"/>
    </source>
</evidence>
<proteinExistence type="predicted"/>
<dbReference type="OrthoDB" id="6766775at2759"/>
<dbReference type="Proteomes" id="UP001152888">
    <property type="component" value="Unassembled WGS sequence"/>
</dbReference>
<name>A0A9P0JXK4_ACAOB</name>
<sequence length="195" mass="22284">MDCLSVNGLSLEKCCQEKQQTAVNITHHTVKHLRSKSIQANCLHRIIPRHKDASINKIIGGNVEEIYQDHFGRYYDHLNDVIATTTKQHHAASPFQFEFTFCCGHLIIVKCARNTVVNVTQREMDCKNAVPSSPVAPTAFIQSTKDLDRKVLRETLYSEIIQRHRRSIFALGSFLRMLKSKKSNYNVIKQDGESE</sequence>
<dbReference type="EMBL" id="CAKOFQ010006704">
    <property type="protein sequence ID" value="CAH1962893.1"/>
    <property type="molecule type" value="Genomic_DNA"/>
</dbReference>
<evidence type="ECO:0000313" key="2">
    <source>
        <dbReference type="Proteomes" id="UP001152888"/>
    </source>
</evidence>
<comment type="caution">
    <text evidence="1">The sequence shown here is derived from an EMBL/GenBank/DDBJ whole genome shotgun (WGS) entry which is preliminary data.</text>
</comment>
<dbReference type="AlphaFoldDB" id="A0A9P0JXK4"/>
<protein>
    <submittedName>
        <fullName evidence="1">Uncharacterized protein</fullName>
    </submittedName>
</protein>
<reference evidence="1" key="1">
    <citation type="submission" date="2022-03" db="EMBL/GenBank/DDBJ databases">
        <authorList>
            <person name="Sayadi A."/>
        </authorList>
    </citation>
    <scope>NUCLEOTIDE SEQUENCE</scope>
</reference>